<organism evidence="1">
    <name type="scientific">Arundo donax</name>
    <name type="common">Giant reed</name>
    <name type="synonym">Donax arundinaceus</name>
    <dbReference type="NCBI Taxonomy" id="35708"/>
    <lineage>
        <taxon>Eukaryota</taxon>
        <taxon>Viridiplantae</taxon>
        <taxon>Streptophyta</taxon>
        <taxon>Embryophyta</taxon>
        <taxon>Tracheophyta</taxon>
        <taxon>Spermatophyta</taxon>
        <taxon>Magnoliopsida</taxon>
        <taxon>Liliopsida</taxon>
        <taxon>Poales</taxon>
        <taxon>Poaceae</taxon>
        <taxon>PACMAD clade</taxon>
        <taxon>Arundinoideae</taxon>
        <taxon>Arundineae</taxon>
        <taxon>Arundo</taxon>
    </lineage>
</organism>
<sequence>MDLFYYCQQVFLNTPLK</sequence>
<dbReference type="AlphaFoldDB" id="A0A0A9LFY7"/>
<reference evidence="1" key="1">
    <citation type="submission" date="2014-09" db="EMBL/GenBank/DDBJ databases">
        <authorList>
            <person name="Magalhaes I.L.F."/>
            <person name="Oliveira U."/>
            <person name="Santos F.R."/>
            <person name="Vidigal T.H.D.A."/>
            <person name="Brescovit A.D."/>
            <person name="Santos A.J."/>
        </authorList>
    </citation>
    <scope>NUCLEOTIDE SEQUENCE</scope>
    <source>
        <tissue evidence="1">Shoot tissue taken approximately 20 cm above the soil surface</tissue>
    </source>
</reference>
<reference evidence="1" key="2">
    <citation type="journal article" date="2015" name="Data Brief">
        <title>Shoot transcriptome of the giant reed, Arundo donax.</title>
        <authorList>
            <person name="Barrero R.A."/>
            <person name="Guerrero F.D."/>
            <person name="Moolhuijzen P."/>
            <person name="Goolsby J.A."/>
            <person name="Tidwell J."/>
            <person name="Bellgard S.E."/>
            <person name="Bellgard M.I."/>
        </authorList>
    </citation>
    <scope>NUCLEOTIDE SEQUENCE</scope>
    <source>
        <tissue evidence="1">Shoot tissue taken approximately 20 cm above the soil surface</tissue>
    </source>
</reference>
<accession>A0A0A9LFY7</accession>
<proteinExistence type="predicted"/>
<protein>
    <submittedName>
        <fullName evidence="1">Uncharacterized protein</fullName>
    </submittedName>
</protein>
<dbReference type="EMBL" id="GBRH01187509">
    <property type="protein sequence ID" value="JAE10387.1"/>
    <property type="molecule type" value="Transcribed_RNA"/>
</dbReference>
<evidence type="ECO:0000313" key="1">
    <source>
        <dbReference type="EMBL" id="JAE10387.1"/>
    </source>
</evidence>
<name>A0A0A9LFY7_ARUDO</name>